<dbReference type="EMBL" id="SSMC01000001">
    <property type="protein sequence ID" value="THD69045.1"/>
    <property type="molecule type" value="Genomic_DNA"/>
</dbReference>
<dbReference type="InterPro" id="IPR008969">
    <property type="entry name" value="CarboxyPept-like_regulatory"/>
</dbReference>
<dbReference type="Pfam" id="PF03544">
    <property type="entry name" value="TonB_C"/>
    <property type="match status" value="2"/>
</dbReference>
<dbReference type="Pfam" id="PF05569">
    <property type="entry name" value="Peptidase_M56"/>
    <property type="match status" value="1"/>
</dbReference>
<feature type="domain" description="TonB C-terminal" evidence="11">
    <location>
        <begin position="516"/>
        <end position="612"/>
    </location>
</feature>
<dbReference type="GO" id="GO:0098797">
    <property type="term" value="C:plasma membrane protein complex"/>
    <property type="evidence" value="ECO:0007669"/>
    <property type="project" value="TreeGrafter"/>
</dbReference>
<dbReference type="SUPFAM" id="SSF74653">
    <property type="entry name" value="TolA/TonB C-terminal domain"/>
    <property type="match status" value="2"/>
</dbReference>
<dbReference type="GO" id="GO:0031992">
    <property type="term" value="F:energy transducer activity"/>
    <property type="evidence" value="ECO:0007669"/>
    <property type="project" value="TreeGrafter"/>
</dbReference>
<dbReference type="OrthoDB" id="1522859at2"/>
<dbReference type="PANTHER" id="PTHR33446">
    <property type="entry name" value="PROTEIN TONB-RELATED"/>
    <property type="match status" value="1"/>
</dbReference>
<feature type="domain" description="TonB C-terminal" evidence="11">
    <location>
        <begin position="650"/>
        <end position="746"/>
    </location>
</feature>
<keyword evidence="5" id="KW-0997">Cell inner membrane</keyword>
<dbReference type="AlphaFoldDB" id="A0A4S3M2X2"/>
<dbReference type="CDD" id="cd07341">
    <property type="entry name" value="M56_BlaR1_MecR1_like"/>
    <property type="match status" value="1"/>
</dbReference>
<evidence type="ECO:0000256" key="6">
    <source>
        <dbReference type="ARBA" id="ARBA00022692"/>
    </source>
</evidence>
<feature type="transmembrane region" description="Helical" evidence="10">
    <location>
        <begin position="95"/>
        <end position="118"/>
    </location>
</feature>
<dbReference type="InterPro" id="IPR051045">
    <property type="entry name" value="TonB-dependent_transducer"/>
</dbReference>
<evidence type="ECO:0000256" key="4">
    <source>
        <dbReference type="ARBA" id="ARBA00022475"/>
    </source>
</evidence>
<keyword evidence="13" id="KW-1185">Reference proteome</keyword>
<dbReference type="InterPro" id="IPR006260">
    <property type="entry name" value="TonB/TolA_C"/>
</dbReference>
<evidence type="ECO:0000256" key="10">
    <source>
        <dbReference type="SAM" id="Phobius"/>
    </source>
</evidence>
<keyword evidence="9 10" id="KW-0472">Membrane</keyword>
<dbReference type="PROSITE" id="PS52015">
    <property type="entry name" value="TONB_CTD"/>
    <property type="match status" value="2"/>
</dbReference>
<keyword evidence="3" id="KW-0813">Transport</keyword>
<evidence type="ECO:0000256" key="5">
    <source>
        <dbReference type="ARBA" id="ARBA00022519"/>
    </source>
</evidence>
<organism evidence="12 13">
    <name type="scientific">Robertkochia marina</name>
    <dbReference type="NCBI Taxonomy" id="1227945"/>
    <lineage>
        <taxon>Bacteria</taxon>
        <taxon>Pseudomonadati</taxon>
        <taxon>Bacteroidota</taxon>
        <taxon>Flavobacteriia</taxon>
        <taxon>Flavobacteriales</taxon>
        <taxon>Flavobacteriaceae</taxon>
        <taxon>Robertkochia</taxon>
    </lineage>
</organism>
<dbReference type="InterPro" id="IPR008756">
    <property type="entry name" value="Peptidase_M56"/>
</dbReference>
<dbReference type="GO" id="GO:0055085">
    <property type="term" value="P:transmembrane transport"/>
    <property type="evidence" value="ECO:0007669"/>
    <property type="project" value="InterPro"/>
</dbReference>
<keyword evidence="4" id="KW-1003">Cell membrane</keyword>
<dbReference type="InterPro" id="IPR037682">
    <property type="entry name" value="TonB_C"/>
</dbReference>
<accession>A0A4S3M2X2</accession>
<evidence type="ECO:0000256" key="8">
    <source>
        <dbReference type="ARBA" id="ARBA00022989"/>
    </source>
</evidence>
<keyword evidence="6 10" id="KW-0812">Transmembrane</keyword>
<feature type="transmembrane region" description="Helical" evidence="10">
    <location>
        <begin position="6"/>
        <end position="22"/>
    </location>
</feature>
<name>A0A4S3M2X2_9FLAO</name>
<dbReference type="GO" id="GO:0015031">
    <property type="term" value="P:protein transport"/>
    <property type="evidence" value="ECO:0007669"/>
    <property type="project" value="UniProtKB-KW"/>
</dbReference>
<keyword evidence="7" id="KW-0653">Protein transport</keyword>
<feature type="transmembrane region" description="Helical" evidence="10">
    <location>
        <begin position="265"/>
        <end position="282"/>
    </location>
</feature>
<keyword evidence="8 10" id="KW-1133">Transmembrane helix</keyword>
<reference evidence="12 13" key="1">
    <citation type="submission" date="2019-04" db="EMBL/GenBank/DDBJ databases">
        <title>Draft genome sequence of Robertkochia marina CC-AMO-30D.</title>
        <authorList>
            <person name="Hameed A."/>
            <person name="Lin S.-Y."/>
            <person name="Shahina M."/>
            <person name="Lai W.-A."/>
            <person name="Young C.-C."/>
        </authorList>
    </citation>
    <scope>NUCLEOTIDE SEQUENCE [LARGE SCALE GENOMIC DNA]</scope>
    <source>
        <strain evidence="12 13">CC-AMO-30D</strain>
    </source>
</reference>
<dbReference type="Gene3D" id="3.30.1150.10">
    <property type="match status" value="2"/>
</dbReference>
<evidence type="ECO:0000259" key="11">
    <source>
        <dbReference type="PROSITE" id="PS52015"/>
    </source>
</evidence>
<proteinExistence type="inferred from homology"/>
<gene>
    <name evidence="12" type="ORF">E7Z59_01575</name>
</gene>
<comment type="similarity">
    <text evidence="2">Belongs to the TonB family.</text>
</comment>
<evidence type="ECO:0000256" key="9">
    <source>
        <dbReference type="ARBA" id="ARBA00023136"/>
    </source>
</evidence>
<evidence type="ECO:0000256" key="2">
    <source>
        <dbReference type="ARBA" id="ARBA00006555"/>
    </source>
</evidence>
<dbReference type="PANTHER" id="PTHR33446:SF2">
    <property type="entry name" value="PROTEIN TONB"/>
    <property type="match status" value="1"/>
</dbReference>
<protein>
    <submittedName>
        <fullName evidence="12">TonB family protein</fullName>
    </submittedName>
</protein>
<evidence type="ECO:0000256" key="3">
    <source>
        <dbReference type="ARBA" id="ARBA00022448"/>
    </source>
</evidence>
<dbReference type="NCBIfam" id="TIGR01352">
    <property type="entry name" value="tonB_Cterm"/>
    <property type="match status" value="2"/>
</dbReference>
<feature type="transmembrane region" description="Helical" evidence="10">
    <location>
        <begin position="34"/>
        <end position="51"/>
    </location>
</feature>
<dbReference type="Proteomes" id="UP000305939">
    <property type="component" value="Unassembled WGS sequence"/>
</dbReference>
<dbReference type="RefSeq" id="WP_136334535.1">
    <property type="nucleotide sequence ID" value="NZ_QXMP01000004.1"/>
</dbReference>
<dbReference type="SUPFAM" id="SSF49464">
    <property type="entry name" value="Carboxypeptidase regulatory domain-like"/>
    <property type="match status" value="1"/>
</dbReference>
<comment type="subcellular location">
    <subcellularLocation>
        <location evidence="1">Cell inner membrane</location>
        <topology evidence="1">Single-pass membrane protein</topology>
        <orientation evidence="1">Periplasmic side</orientation>
    </subcellularLocation>
</comment>
<evidence type="ECO:0000256" key="1">
    <source>
        <dbReference type="ARBA" id="ARBA00004383"/>
    </source>
</evidence>
<comment type="caution">
    <text evidence="12">The sequence shown here is derived from an EMBL/GenBank/DDBJ whole genome shotgun (WGS) entry which is preliminary data.</text>
</comment>
<evidence type="ECO:0000313" key="12">
    <source>
        <dbReference type="EMBL" id="THD69045.1"/>
    </source>
</evidence>
<evidence type="ECO:0000313" key="13">
    <source>
        <dbReference type="Proteomes" id="UP000305939"/>
    </source>
</evidence>
<evidence type="ECO:0000256" key="7">
    <source>
        <dbReference type="ARBA" id="ARBA00022927"/>
    </source>
</evidence>
<sequence>MIRYLIIMLSCQLLFLLVYDLFLKKETFFNWNRLYLLVTPLISMVVPFIQLEALKTTAPEPLTKALPVMFLEPATLAATAAASQHPGWNLNAWEWLAISGSAIALLLFLYKLGMLFRLRLHATVRRFREYLQVEVPEGEVAFSFFRQIFLGKKVLERKHDHIIEHELVHIRENHSWDLLYFEILRILFWFNPLVYIFQARMTELHEYIADAKMAGNHKKETYQYLLEEVFQTQNISFINSFFNHSLIKKRIVMLHQSRSKAIKKFKYLLMLPLVLGMLVYTSCEQKNAMEVATEDLIENPKLKAYYLKFKDTGISDDVLLEDPLLQRAKVLLHKESLEENEFYELIAIRILHEESSRKQSNYSWEGKEAYSKWLKADYADYNGSVKDLLNPRQPVLFSRTEINPKAKKYYVEYKAMLDAGANLSELTEQLHSKTPNGEVMSEENFYRSGALFLLKKDAYKLSKDLEEELSRLGNMSYEEYLASRKKQKGDVYTFMTIAEKPSFNVPCEEEQSAFACFKESLDAHVRNTFRYPAEAQEKGIQGRVFLNFKIDTDGSVSVLQSRAPHELLDAEARRIIEALPKLTPGKKADGTPVAITFAYPIIFKLGTAPVNEASGSKNYLSGGEDVPFTVIPVKPSFKTPCENGQLAFECFKEKLDAHVIQHFRYPQEALNQGIEGRAYINFRINTDGSVTILNTRAPHQLLDQEARRIIEALPEFNPGADKDGNPLPVTFAYPIVFKLGGAEGGETDADSKSNNTLVNIKLSNSSETGKVSGTLTYDGRGVAGANIYLKGKNSNGVSDFDGNFEIAASANDVIIVQHLDFGVREFKVLP</sequence>